<feature type="region of interest" description="Disordered" evidence="11">
    <location>
        <begin position="215"/>
        <end position="245"/>
    </location>
</feature>
<accession>A0A5N5MCT0</accession>
<evidence type="ECO:0000256" key="1">
    <source>
        <dbReference type="ARBA" id="ARBA00004162"/>
    </source>
</evidence>
<evidence type="ECO:0000256" key="5">
    <source>
        <dbReference type="ARBA" id="ARBA00022824"/>
    </source>
</evidence>
<feature type="compositionally biased region" description="Polar residues" evidence="11">
    <location>
        <begin position="400"/>
        <end position="409"/>
    </location>
</feature>
<feature type="compositionally biased region" description="Basic and acidic residues" evidence="11">
    <location>
        <begin position="1057"/>
        <end position="1068"/>
    </location>
</feature>
<evidence type="ECO:0000256" key="3">
    <source>
        <dbReference type="ARBA" id="ARBA00022475"/>
    </source>
</evidence>
<feature type="compositionally biased region" description="Basic and acidic residues" evidence="11">
    <location>
        <begin position="327"/>
        <end position="343"/>
    </location>
</feature>
<dbReference type="EMBL" id="VDCV01000006">
    <property type="protein sequence ID" value="KAB5552839.1"/>
    <property type="molecule type" value="Genomic_DNA"/>
</dbReference>
<feature type="region of interest" description="Disordered" evidence="11">
    <location>
        <begin position="1"/>
        <end position="46"/>
    </location>
</feature>
<reference evidence="14" key="1">
    <citation type="journal article" date="2019" name="Gigascience">
        <title>De novo genome assembly of the endangered Acer yangbiense, a plant species with extremely small populations endemic to Yunnan Province, China.</title>
        <authorList>
            <person name="Yang J."/>
            <person name="Wariss H.M."/>
            <person name="Tao L."/>
            <person name="Zhang R."/>
            <person name="Yun Q."/>
            <person name="Hollingsworth P."/>
            <person name="Dao Z."/>
            <person name="Luo G."/>
            <person name="Guo H."/>
            <person name="Ma Y."/>
            <person name="Sun W."/>
        </authorList>
    </citation>
    <scope>NUCLEOTIDE SEQUENCE [LARGE SCALE GENOMIC DNA]</scope>
    <source>
        <strain evidence="14">cv. br00</strain>
    </source>
</reference>
<evidence type="ECO:0000256" key="7">
    <source>
        <dbReference type="ARBA" id="ARBA00023054"/>
    </source>
</evidence>
<dbReference type="PANTHER" id="PTHR32219:SF3">
    <property type="entry name" value="CALPONIN-LIKE DOMAIN PROTEIN"/>
    <property type="match status" value="1"/>
</dbReference>
<evidence type="ECO:0000256" key="12">
    <source>
        <dbReference type="SAM" id="Phobius"/>
    </source>
</evidence>
<feature type="region of interest" description="Disordered" evidence="11">
    <location>
        <begin position="1057"/>
        <end position="1254"/>
    </location>
</feature>
<keyword evidence="8 12" id="KW-0472">Membrane</keyword>
<feature type="coiled-coil region" evidence="10">
    <location>
        <begin position="833"/>
        <end position="894"/>
    </location>
</feature>
<feature type="region of interest" description="Disordered" evidence="11">
    <location>
        <begin position="400"/>
        <end position="436"/>
    </location>
</feature>
<feature type="compositionally biased region" description="Basic and acidic residues" evidence="11">
    <location>
        <begin position="281"/>
        <end position="292"/>
    </location>
</feature>
<dbReference type="Proteomes" id="UP000326939">
    <property type="component" value="Chromosome 6"/>
</dbReference>
<gene>
    <name evidence="13" type="ORF">DKX38_010150</name>
</gene>
<name>A0A5N5MCT0_9ROSI</name>
<keyword evidence="4 12" id="KW-0812">Transmembrane</keyword>
<evidence type="ECO:0000256" key="8">
    <source>
        <dbReference type="ARBA" id="ARBA00023136"/>
    </source>
</evidence>
<proteinExistence type="inferred from homology"/>
<comment type="caution">
    <text evidence="13">The sequence shown here is derived from an EMBL/GenBank/DDBJ whole genome shotgun (WGS) entry which is preliminary data.</text>
</comment>
<dbReference type="GO" id="GO:0005886">
    <property type="term" value="C:plasma membrane"/>
    <property type="evidence" value="ECO:0007669"/>
    <property type="project" value="UniProtKB-SubCell"/>
</dbReference>
<feature type="compositionally biased region" description="Polar residues" evidence="11">
    <location>
        <begin position="480"/>
        <end position="499"/>
    </location>
</feature>
<evidence type="ECO:0000256" key="11">
    <source>
        <dbReference type="SAM" id="MobiDB-lite"/>
    </source>
</evidence>
<feature type="compositionally biased region" description="Basic and acidic residues" evidence="11">
    <location>
        <begin position="1093"/>
        <end position="1167"/>
    </location>
</feature>
<keyword evidence="6 12" id="KW-1133">Transmembrane helix</keyword>
<evidence type="ECO:0000256" key="2">
    <source>
        <dbReference type="ARBA" id="ARBA00004389"/>
    </source>
</evidence>
<feature type="compositionally biased region" description="Polar residues" evidence="11">
    <location>
        <begin position="421"/>
        <end position="435"/>
    </location>
</feature>
<evidence type="ECO:0000256" key="4">
    <source>
        <dbReference type="ARBA" id="ARBA00022692"/>
    </source>
</evidence>
<dbReference type="PANTHER" id="PTHR32219">
    <property type="entry name" value="RNA-BINDING PROTEIN YLMH-RELATED"/>
    <property type="match status" value="1"/>
</dbReference>
<evidence type="ECO:0000313" key="13">
    <source>
        <dbReference type="EMBL" id="KAB5552839.1"/>
    </source>
</evidence>
<feature type="region of interest" description="Disordered" evidence="11">
    <location>
        <begin position="327"/>
        <end position="380"/>
    </location>
</feature>
<organism evidence="13 14">
    <name type="scientific">Salix brachista</name>
    <dbReference type="NCBI Taxonomy" id="2182728"/>
    <lineage>
        <taxon>Eukaryota</taxon>
        <taxon>Viridiplantae</taxon>
        <taxon>Streptophyta</taxon>
        <taxon>Embryophyta</taxon>
        <taxon>Tracheophyta</taxon>
        <taxon>Spermatophyta</taxon>
        <taxon>Magnoliopsida</taxon>
        <taxon>eudicotyledons</taxon>
        <taxon>Gunneridae</taxon>
        <taxon>Pentapetalae</taxon>
        <taxon>rosids</taxon>
        <taxon>fabids</taxon>
        <taxon>Malpighiales</taxon>
        <taxon>Salicaceae</taxon>
        <taxon>Saliceae</taxon>
        <taxon>Salix</taxon>
    </lineage>
</organism>
<evidence type="ECO:0000256" key="10">
    <source>
        <dbReference type="SAM" id="Coils"/>
    </source>
</evidence>
<dbReference type="GO" id="GO:0005789">
    <property type="term" value="C:endoplasmic reticulum membrane"/>
    <property type="evidence" value="ECO:0007669"/>
    <property type="project" value="UniProtKB-SubCell"/>
</dbReference>
<dbReference type="InterPro" id="IPR055282">
    <property type="entry name" value="PPI1-4"/>
</dbReference>
<sequence length="1301" mass="145629">MSADLNVNHIQEKIPVLDQPEESTRVDSNGSGKVNDHHGPDPVYSEDSVADQVGELKADRVESESITGFRDDDDLIEKEEDLQARALPFLLFIIQILRSSTDVEKRREEKLAEIPEDHDVEGNKKELINHAEHSNAANLWSLLELSARKVAEAQESQDTSVHVAESELNQSNNDEEKVEVESKLNSAIDVREHEDSQAVVINGVHNDLDLAELITTEDVAESEPSQSSYDDEKVEESKLGSEDLVSNAVHNSLALDQEKKLKELMNNDDFTESKPNQSSNDGEKVEEESKLDSVVHVEEIEDSQAVVINGVCNNLDLNQEKELSESIKDLPQEDSVEESKDPFKQNLETAPCPVMADEKLEAESVEGPTSDENRDGLPAGHAQDTVAETQVVDDLVDAKQNISKSSSENVEVVATSDAETDQSFQISSDNGTTGDEANHIIMDAVQSEASDANGLDIHGKGDLLTSQESASQTVLVNDSVHTPEQNQTSDISTEVSSPANHEDAPVESSETFPVSPINDIGAELVVRIDDSCPVEDSKLCDTVRTEAKVDNIGENADSHPVDDSKVEAEVENVLLAPSGHANDVKPDMGTSPHTIDSDEKLSILSIDNADVESEVTEAVTEGDSNRTSVSIGNPDGERCDSTGNESYIPKIEVQADSEVENISTAPMEEVPNRDGLVSQLKDTTFDEDSKNENPKPTVEDSAVVTSDEQHIVAELGKGPFYIIKVPKFDERNLREKVEDAKFEVEEKSKIRDAIQAQIQIEKAKRKEYEDSFVDARSEEKAARDLLKAKRKEIDSVQYIINRTRNVLEIEEIDGRIRTTEHKIQHETLPLKEEKQYIRDIKQLKQIREQLSSNMGSQDEVQQAMDQKDQSEERIKSLRKEADVLRDRLLKAEAVTEDARKKYNDEHEKINQLLFQHRAANDVRQEAFAHLQSLRKQLYEKSKYFYKYKDDLTAATNLALKGDKEELQRHCANQVERVMELWNNHDEFRKEYMSSNMRSTLRRLRTLDGRALGPDEQPPIIPSVVSQRVARANVVAPSAPALEVEKLVTPVETQKIDEKSTTKLGDKKKPNVMIKKQANPASLENGLPTVSGRDQIEESRQEENKPAKEEESRQENKLTKEEVELARKTEELRKEKEEAMLKEQRRFEEKAKAKEAMERKKRNAEKAQARASLRAQREAEQKEKVNSKKQTNSYIECGSNPGQNLSAYIDEVESAPSSETPTETKESETTAKPVTVTKRPQKPSQVAKQTKAKSMPLPLRNKGKRKMQTWMWALVTLLAVIALLFMGNSSFFNFGLLQRSGI</sequence>
<keyword evidence="14" id="KW-1185">Reference proteome</keyword>
<comment type="similarity">
    <text evidence="9">Belongs to the plant Proton pump-interactor protein family.</text>
</comment>
<feature type="compositionally biased region" description="Basic and acidic residues" evidence="11">
    <location>
        <begin position="1174"/>
        <end position="1185"/>
    </location>
</feature>
<keyword evidence="7 10" id="KW-0175">Coiled coil</keyword>
<evidence type="ECO:0000256" key="6">
    <source>
        <dbReference type="ARBA" id="ARBA00022989"/>
    </source>
</evidence>
<protein>
    <recommendedName>
        <fullName evidence="15">Proton pump-interactor 1</fullName>
    </recommendedName>
</protein>
<keyword evidence="5" id="KW-0256">Endoplasmic reticulum</keyword>
<feature type="transmembrane region" description="Helical" evidence="12">
    <location>
        <begin position="1269"/>
        <end position="1296"/>
    </location>
</feature>
<feature type="region of interest" description="Disordered" evidence="11">
    <location>
        <begin position="266"/>
        <end position="292"/>
    </location>
</feature>
<feature type="compositionally biased region" description="Polar residues" evidence="11">
    <location>
        <begin position="1187"/>
        <end position="1205"/>
    </location>
</feature>
<comment type="subcellular location">
    <subcellularLocation>
        <location evidence="1">Cell membrane</location>
        <topology evidence="1">Single-pass membrane protein</topology>
    </subcellularLocation>
    <subcellularLocation>
        <location evidence="2">Endoplasmic reticulum membrane</location>
        <topology evidence="2">Single-pass membrane protein</topology>
    </subcellularLocation>
</comment>
<feature type="region of interest" description="Disordered" evidence="11">
    <location>
        <begin position="617"/>
        <end position="643"/>
    </location>
</feature>
<evidence type="ECO:0000313" key="14">
    <source>
        <dbReference type="Proteomes" id="UP000326939"/>
    </source>
</evidence>
<keyword evidence="3" id="KW-1003">Cell membrane</keyword>
<evidence type="ECO:0000256" key="9">
    <source>
        <dbReference type="ARBA" id="ARBA00038080"/>
    </source>
</evidence>
<evidence type="ECO:0008006" key="15">
    <source>
        <dbReference type="Google" id="ProtNLM"/>
    </source>
</evidence>
<feature type="region of interest" description="Disordered" evidence="11">
    <location>
        <begin position="480"/>
        <end position="515"/>
    </location>
</feature>